<name>A0A8X8AUN5_BRACI</name>
<dbReference type="InterPro" id="IPR007679">
    <property type="entry name" value="DUF569"/>
</dbReference>
<keyword evidence="5" id="KW-1185">Reference proteome</keyword>
<dbReference type="AlphaFoldDB" id="A0A8X8AUN5"/>
<gene>
    <name evidence="4" type="ORF">Bca52824_024497</name>
</gene>
<organism evidence="4 5">
    <name type="scientific">Brassica carinata</name>
    <name type="common">Ethiopian mustard</name>
    <name type="synonym">Abyssinian cabbage</name>
    <dbReference type="NCBI Taxonomy" id="52824"/>
    <lineage>
        <taxon>Eukaryota</taxon>
        <taxon>Viridiplantae</taxon>
        <taxon>Streptophyta</taxon>
        <taxon>Embryophyta</taxon>
        <taxon>Tracheophyta</taxon>
        <taxon>Spermatophyta</taxon>
        <taxon>Magnoliopsida</taxon>
        <taxon>eudicotyledons</taxon>
        <taxon>Gunneridae</taxon>
        <taxon>Pentapetalae</taxon>
        <taxon>rosids</taxon>
        <taxon>malvids</taxon>
        <taxon>Brassicales</taxon>
        <taxon>Brassicaceae</taxon>
        <taxon>Brassiceae</taxon>
        <taxon>Brassica</taxon>
    </lineage>
</organism>
<evidence type="ECO:0000313" key="5">
    <source>
        <dbReference type="Proteomes" id="UP000886595"/>
    </source>
</evidence>
<accession>A0A8X8AUN5</accession>
<dbReference type="Pfam" id="PF22932">
    <property type="entry name" value="Ubiq_DUF_assoc"/>
    <property type="match status" value="1"/>
</dbReference>
<feature type="region of interest" description="Disordered" evidence="1">
    <location>
        <begin position="380"/>
        <end position="405"/>
    </location>
</feature>
<feature type="compositionally biased region" description="Polar residues" evidence="1">
    <location>
        <begin position="211"/>
        <end position="220"/>
    </location>
</feature>
<evidence type="ECO:0000256" key="1">
    <source>
        <dbReference type="SAM" id="MobiDB-lite"/>
    </source>
</evidence>
<evidence type="ECO:0000259" key="3">
    <source>
        <dbReference type="Pfam" id="PF22932"/>
    </source>
</evidence>
<dbReference type="CDD" id="cd23340">
    <property type="entry name" value="beta-trefoil_FSCN_ACP-like"/>
    <property type="match status" value="2"/>
</dbReference>
<reference evidence="4 5" key="1">
    <citation type="submission" date="2020-02" db="EMBL/GenBank/DDBJ databases">
        <authorList>
            <person name="Ma Q."/>
            <person name="Huang Y."/>
            <person name="Song X."/>
            <person name="Pei D."/>
        </authorList>
    </citation>
    <scope>NUCLEOTIDE SEQUENCE [LARGE SCALE GENOMIC DNA]</scope>
    <source>
        <strain evidence="4">Sxm20200214</strain>
        <tissue evidence="4">Leaf</tissue>
    </source>
</reference>
<feature type="domain" description="DUF569" evidence="2">
    <location>
        <begin position="227"/>
        <end position="365"/>
    </location>
</feature>
<protein>
    <recommendedName>
        <fullName evidence="6">DUF569 domain-containing protein</fullName>
    </recommendedName>
</protein>
<feature type="compositionally biased region" description="Low complexity" evidence="1">
    <location>
        <begin position="162"/>
        <end position="175"/>
    </location>
</feature>
<dbReference type="OrthoDB" id="2432302at2759"/>
<dbReference type="SUPFAM" id="SSF50405">
    <property type="entry name" value="Actin-crosslinking proteins"/>
    <property type="match status" value="2"/>
</dbReference>
<dbReference type="PANTHER" id="PTHR31205:SF57">
    <property type="entry name" value="DUF569 DOMAIN-CONTAINING PROTEIN"/>
    <property type="match status" value="1"/>
</dbReference>
<feature type="domain" description="DUF569" evidence="3">
    <location>
        <begin position="419"/>
        <end position="496"/>
    </location>
</feature>
<feature type="domain" description="DUF569" evidence="2">
    <location>
        <begin position="1"/>
        <end position="144"/>
    </location>
</feature>
<feature type="region of interest" description="Disordered" evidence="1">
    <location>
        <begin position="161"/>
        <end position="220"/>
    </location>
</feature>
<dbReference type="Proteomes" id="UP000886595">
    <property type="component" value="Unassembled WGS sequence"/>
</dbReference>
<dbReference type="InterPro" id="IPR054726">
    <property type="entry name" value="Ubiq_DUF569-assoc"/>
</dbReference>
<dbReference type="InterPro" id="IPR008999">
    <property type="entry name" value="Actin-crosslinking"/>
</dbReference>
<proteinExistence type="predicted"/>
<feature type="compositionally biased region" description="Low complexity" evidence="1">
    <location>
        <begin position="184"/>
        <end position="197"/>
    </location>
</feature>
<comment type="caution">
    <text evidence="4">The sequence shown here is derived from an EMBL/GenBank/DDBJ whole genome shotgun (WGS) entry which is preliminary data.</text>
</comment>
<dbReference type="Gene3D" id="2.80.10.50">
    <property type="match status" value="2"/>
</dbReference>
<dbReference type="PANTHER" id="PTHR31205">
    <property type="entry name" value="ACTIN CROSS-LINKING PROTEIN (DUF569)"/>
    <property type="match status" value="1"/>
</dbReference>
<dbReference type="EMBL" id="JAAMPC010000005">
    <property type="protein sequence ID" value="KAG2312940.1"/>
    <property type="molecule type" value="Genomic_DNA"/>
</dbReference>
<dbReference type="Pfam" id="PF04601">
    <property type="entry name" value="DUF569"/>
    <property type="match status" value="2"/>
</dbReference>
<dbReference type="FunFam" id="2.80.10.50:FF:000067">
    <property type="entry name" value="BnaC05g19630D protein"/>
    <property type="match status" value="2"/>
</dbReference>
<evidence type="ECO:0008006" key="6">
    <source>
        <dbReference type="Google" id="ProtNLM"/>
    </source>
</evidence>
<sequence length="501" mass="56056">MELFTKSSAVRLRSCHEKYLFAVDDEKTVRQSSDGTSRQSVWTVEMVPRKPNFIRLKSCYGKYLTASDSSFLLGMTGQRVIQTPPFRQAEHESDWEPIRDDLPVKLMSWNGKYLRGNGGSPPWKNSVTHDREPNMAATKKWILWTVETVECPEKVSFADRFSSPASSFNSSVSSDESNHESTVKKSSSCGSSNSIGSDPGSVSSPKLMFTPTMSGTLSPKPTEYQQMEFFHNAKAVRMRNVHEKYLMADEDEETVTQDRTGSDKRARWTVEPVRGSFEVIRLRSCYGNYLTASNERFLLGATGRKVVLSKPNRLGSSVEWEPVREGSKVKLRTRYGNFLRANGGLPPWRNSATHDSPHSSDSFLWDVDLIEILAGTGPPALAPMTTPAPHRKPSSPPMSRTSSEKYVEELTESLPKSEGRVIYYHIADVEGHVEDESAVEYALTFKGNSVEQLTQALREETSMDDVVVCTRNPLNGKLFPLRLQLPPNNGTMHVVLVPSTT</sequence>
<evidence type="ECO:0000313" key="4">
    <source>
        <dbReference type="EMBL" id="KAG2312940.1"/>
    </source>
</evidence>
<evidence type="ECO:0000259" key="2">
    <source>
        <dbReference type="Pfam" id="PF04601"/>
    </source>
</evidence>